<dbReference type="Proteomes" id="UP000504844">
    <property type="component" value="Chromosome"/>
</dbReference>
<evidence type="ECO:0000256" key="1">
    <source>
        <dbReference type="SAM" id="SignalP"/>
    </source>
</evidence>
<organism evidence="2 3">
    <name type="scientific">Deefgea piscis</name>
    <dbReference type="NCBI Taxonomy" id="2739061"/>
    <lineage>
        <taxon>Bacteria</taxon>
        <taxon>Pseudomonadati</taxon>
        <taxon>Pseudomonadota</taxon>
        <taxon>Betaproteobacteria</taxon>
        <taxon>Neisseriales</taxon>
        <taxon>Chitinibacteraceae</taxon>
        <taxon>Deefgea</taxon>
    </lineage>
</organism>
<keyword evidence="1" id="KW-0732">Signal</keyword>
<dbReference type="RefSeq" id="WP_173534466.1">
    <property type="nucleotide sequence ID" value="NZ_CP054143.1"/>
</dbReference>
<sequence>MFKSFKSFKSIFSIVLVLLLSACANLQLPVVNGQLTPAAGQGLAIIGLTAQSFNNDTASANLTLQGPSGNINLYTRLVTDFIRAPGDTPNATGRLFVVPLLPGQYRVVAADGQWRRDSMNLMNMYQYVTVPLNLPFQVKAGEVVYLGDVHLNMNYDSSVNLSNDHARDFFDLQARHGVSNFSNIAIQPLNRGLSQ</sequence>
<dbReference type="PROSITE" id="PS51257">
    <property type="entry name" value="PROKAR_LIPOPROTEIN"/>
    <property type="match status" value="1"/>
</dbReference>
<evidence type="ECO:0008006" key="4">
    <source>
        <dbReference type="Google" id="ProtNLM"/>
    </source>
</evidence>
<dbReference type="KEGG" id="dee:HQN60_15240"/>
<feature type="signal peptide" evidence="1">
    <location>
        <begin position="1"/>
        <end position="24"/>
    </location>
</feature>
<dbReference type="EMBL" id="CP054143">
    <property type="protein sequence ID" value="QKJ67965.1"/>
    <property type="molecule type" value="Genomic_DNA"/>
</dbReference>
<evidence type="ECO:0000313" key="2">
    <source>
        <dbReference type="EMBL" id="QKJ67965.1"/>
    </source>
</evidence>
<reference evidence="2 3" key="1">
    <citation type="submission" date="2020-05" db="EMBL/GenBank/DDBJ databases">
        <title>Complete genome sequence of Deefgea sp. D17.</title>
        <authorList>
            <person name="Bae J.-W."/>
            <person name="Han J.E."/>
        </authorList>
    </citation>
    <scope>NUCLEOTIDE SEQUENCE [LARGE SCALE GENOMIC DNA]</scope>
    <source>
        <strain evidence="2 3">D17</strain>
    </source>
</reference>
<dbReference type="AlphaFoldDB" id="A0A6M8SRZ3"/>
<proteinExistence type="predicted"/>
<feature type="chain" id="PRO_5027033083" description="Lipoprotein" evidence="1">
    <location>
        <begin position="25"/>
        <end position="195"/>
    </location>
</feature>
<name>A0A6M8SRZ3_9NEIS</name>
<accession>A0A6M8SRZ3</accession>
<gene>
    <name evidence="2" type="ORF">HQN60_15240</name>
</gene>
<protein>
    <recommendedName>
        <fullName evidence="4">Lipoprotein</fullName>
    </recommendedName>
</protein>
<evidence type="ECO:0000313" key="3">
    <source>
        <dbReference type="Proteomes" id="UP000504844"/>
    </source>
</evidence>
<keyword evidence="3" id="KW-1185">Reference proteome</keyword>